<evidence type="ECO:0000313" key="2">
    <source>
        <dbReference type="Proteomes" id="UP000053676"/>
    </source>
</evidence>
<accession>W2T7B0</accession>
<dbReference type="Proteomes" id="UP000053676">
    <property type="component" value="Unassembled WGS sequence"/>
</dbReference>
<keyword evidence="2" id="KW-1185">Reference proteome</keyword>
<dbReference type="AlphaFoldDB" id="W2T7B0"/>
<dbReference type="EMBL" id="KI660196">
    <property type="protein sequence ID" value="ETN77056.1"/>
    <property type="molecule type" value="Genomic_DNA"/>
</dbReference>
<organism evidence="1 2">
    <name type="scientific">Necator americanus</name>
    <name type="common">Human hookworm</name>
    <dbReference type="NCBI Taxonomy" id="51031"/>
    <lineage>
        <taxon>Eukaryota</taxon>
        <taxon>Metazoa</taxon>
        <taxon>Ecdysozoa</taxon>
        <taxon>Nematoda</taxon>
        <taxon>Chromadorea</taxon>
        <taxon>Rhabditida</taxon>
        <taxon>Rhabditina</taxon>
        <taxon>Rhabditomorpha</taxon>
        <taxon>Strongyloidea</taxon>
        <taxon>Ancylostomatidae</taxon>
        <taxon>Bunostominae</taxon>
        <taxon>Necator</taxon>
    </lineage>
</organism>
<dbReference type="KEGG" id="nai:NECAME_11313"/>
<protein>
    <submittedName>
        <fullName evidence="1">Uncharacterized protein</fullName>
    </submittedName>
</protein>
<reference evidence="2" key="1">
    <citation type="journal article" date="2014" name="Nat. Genet.">
        <title>Genome of the human hookworm Necator americanus.</title>
        <authorList>
            <person name="Tang Y.T."/>
            <person name="Gao X."/>
            <person name="Rosa B.A."/>
            <person name="Abubucker S."/>
            <person name="Hallsworth-Pepin K."/>
            <person name="Martin J."/>
            <person name="Tyagi R."/>
            <person name="Heizer E."/>
            <person name="Zhang X."/>
            <person name="Bhonagiri-Palsikar V."/>
            <person name="Minx P."/>
            <person name="Warren W.C."/>
            <person name="Wang Q."/>
            <person name="Zhan B."/>
            <person name="Hotez P.J."/>
            <person name="Sternberg P.W."/>
            <person name="Dougall A."/>
            <person name="Gaze S.T."/>
            <person name="Mulvenna J."/>
            <person name="Sotillo J."/>
            <person name="Ranganathan S."/>
            <person name="Rabelo E.M."/>
            <person name="Wilson R.K."/>
            <person name="Felgner P.L."/>
            <person name="Bethony J."/>
            <person name="Hawdon J.M."/>
            <person name="Gasser R.B."/>
            <person name="Loukas A."/>
            <person name="Mitreva M."/>
        </authorList>
    </citation>
    <scope>NUCLEOTIDE SEQUENCE [LARGE SCALE GENOMIC DNA]</scope>
</reference>
<gene>
    <name evidence="1" type="ORF">NECAME_11313</name>
</gene>
<evidence type="ECO:0000313" key="1">
    <source>
        <dbReference type="EMBL" id="ETN77056.1"/>
    </source>
</evidence>
<name>W2T7B0_NECAM</name>
<sequence length="64" mass="7455">MRHPPPYDELMSIMIMYLLCRSRCALERRYSVSTTQTQASELAWRGDSEALNLSFAKQLKMKVT</sequence>
<proteinExistence type="predicted"/>